<sequence length="24" mass="2835">MILDYKTENLTIKSRISNLLSIRI</sequence>
<dbReference type="AlphaFoldDB" id="A0A2P2PKN0"/>
<name>A0A2P2PKN0_RHIMU</name>
<evidence type="ECO:0000313" key="1">
    <source>
        <dbReference type="EMBL" id="MBX55290.1"/>
    </source>
</evidence>
<accession>A0A2P2PKN0</accession>
<organism evidence="1">
    <name type="scientific">Rhizophora mucronata</name>
    <name type="common">Asiatic mangrove</name>
    <dbReference type="NCBI Taxonomy" id="61149"/>
    <lineage>
        <taxon>Eukaryota</taxon>
        <taxon>Viridiplantae</taxon>
        <taxon>Streptophyta</taxon>
        <taxon>Embryophyta</taxon>
        <taxon>Tracheophyta</taxon>
        <taxon>Spermatophyta</taxon>
        <taxon>Magnoliopsida</taxon>
        <taxon>eudicotyledons</taxon>
        <taxon>Gunneridae</taxon>
        <taxon>Pentapetalae</taxon>
        <taxon>rosids</taxon>
        <taxon>fabids</taxon>
        <taxon>Malpighiales</taxon>
        <taxon>Rhizophoraceae</taxon>
        <taxon>Rhizophora</taxon>
    </lineage>
</organism>
<reference evidence="1" key="1">
    <citation type="submission" date="2018-02" db="EMBL/GenBank/DDBJ databases">
        <title>Rhizophora mucronata_Transcriptome.</title>
        <authorList>
            <person name="Meera S.P."/>
            <person name="Sreeshan A."/>
            <person name="Augustine A."/>
        </authorList>
    </citation>
    <scope>NUCLEOTIDE SEQUENCE</scope>
    <source>
        <tissue evidence="1">Leaf</tissue>
    </source>
</reference>
<protein>
    <submittedName>
        <fullName evidence="1">Uncharacterized protein</fullName>
    </submittedName>
</protein>
<dbReference type="EMBL" id="GGEC01074806">
    <property type="protein sequence ID" value="MBX55290.1"/>
    <property type="molecule type" value="Transcribed_RNA"/>
</dbReference>
<proteinExistence type="predicted"/>